<name>A0A4Y7QA57_9AGAM</name>
<feature type="compositionally biased region" description="Low complexity" evidence="1">
    <location>
        <begin position="55"/>
        <end position="74"/>
    </location>
</feature>
<feature type="compositionally biased region" description="Low complexity" evidence="1">
    <location>
        <begin position="305"/>
        <end position="317"/>
    </location>
</feature>
<dbReference type="AlphaFoldDB" id="A0A4Y7QA57"/>
<protein>
    <submittedName>
        <fullName evidence="2">Uncharacterized protein</fullName>
    </submittedName>
</protein>
<feature type="region of interest" description="Disordered" evidence="1">
    <location>
        <begin position="1"/>
        <end position="284"/>
    </location>
</feature>
<evidence type="ECO:0000313" key="3">
    <source>
        <dbReference type="Proteomes" id="UP000294933"/>
    </source>
</evidence>
<feature type="region of interest" description="Disordered" evidence="1">
    <location>
        <begin position="305"/>
        <end position="384"/>
    </location>
</feature>
<gene>
    <name evidence="2" type="ORF">BD410DRAFT_897005</name>
</gene>
<reference evidence="2 3" key="1">
    <citation type="submission" date="2018-06" db="EMBL/GenBank/DDBJ databases">
        <title>A transcriptomic atlas of mushroom development highlights an independent origin of complex multicellularity.</title>
        <authorList>
            <consortium name="DOE Joint Genome Institute"/>
            <person name="Krizsan K."/>
            <person name="Almasi E."/>
            <person name="Merenyi Z."/>
            <person name="Sahu N."/>
            <person name="Viragh M."/>
            <person name="Koszo T."/>
            <person name="Mondo S."/>
            <person name="Kiss B."/>
            <person name="Balint B."/>
            <person name="Kues U."/>
            <person name="Barry K."/>
            <person name="Hegedus J.C."/>
            <person name="Henrissat B."/>
            <person name="Johnson J."/>
            <person name="Lipzen A."/>
            <person name="Ohm R."/>
            <person name="Nagy I."/>
            <person name="Pangilinan J."/>
            <person name="Yan J."/>
            <person name="Xiong Y."/>
            <person name="Grigoriev I.V."/>
            <person name="Hibbett D.S."/>
            <person name="Nagy L.G."/>
        </authorList>
    </citation>
    <scope>NUCLEOTIDE SEQUENCE [LARGE SCALE GENOMIC DNA]</scope>
    <source>
        <strain evidence="2 3">SZMC22713</strain>
    </source>
</reference>
<sequence length="384" mass="41933">MSAGPSRFALPAVRERPTTPAAVSATDEGQPTANTNGKQRPTKQQRTASDEPPGARRTPTATATAKGPTVTATTSNVRRKTHKHYEREQRTTDPKPQPQATTDDNEPLGAPIGGLRRRDVDRGVHRVPPASRSPTVVARRRGVRTPRGRHDEHNDGAIAKIAPGARRIETAPTNPRTDPHHTTSRTPPPLHRHHSPQPTLLTRGLTHAPHGEATAAHARPTTEQRETPNKATGDTTNNTTSGRWRRTDSKRREGATSDEDDERASKQRRAHRNRRPENDKDGAIGEIAPSIFIIITARPQLPNCSITSTPATTSTPPLARKHTHTQHPPHSSLTREHASAHPLPPPAVRSESAQPRDQHTTWRARRPGTPITSTRSTAGSQVEN</sequence>
<feature type="compositionally biased region" description="Basic and acidic residues" evidence="1">
    <location>
        <begin position="245"/>
        <end position="255"/>
    </location>
</feature>
<feature type="compositionally biased region" description="Polar residues" evidence="1">
    <location>
        <begin position="370"/>
        <end position="384"/>
    </location>
</feature>
<dbReference type="Proteomes" id="UP000294933">
    <property type="component" value="Unassembled WGS sequence"/>
</dbReference>
<keyword evidence="3" id="KW-1185">Reference proteome</keyword>
<feature type="compositionally biased region" description="Basic residues" evidence="1">
    <location>
        <begin position="138"/>
        <end position="147"/>
    </location>
</feature>
<evidence type="ECO:0000313" key="2">
    <source>
        <dbReference type="EMBL" id="TDL24335.1"/>
    </source>
</evidence>
<dbReference type="VEuPathDB" id="FungiDB:BD410DRAFT_897005"/>
<dbReference type="EMBL" id="ML170167">
    <property type="protein sequence ID" value="TDL24335.1"/>
    <property type="molecule type" value="Genomic_DNA"/>
</dbReference>
<feature type="compositionally biased region" description="Polar residues" evidence="1">
    <location>
        <begin position="229"/>
        <end position="242"/>
    </location>
</feature>
<feature type="compositionally biased region" description="Polar residues" evidence="1">
    <location>
        <begin position="27"/>
        <end position="47"/>
    </location>
</feature>
<organism evidence="2 3">
    <name type="scientific">Rickenella mellea</name>
    <dbReference type="NCBI Taxonomy" id="50990"/>
    <lineage>
        <taxon>Eukaryota</taxon>
        <taxon>Fungi</taxon>
        <taxon>Dikarya</taxon>
        <taxon>Basidiomycota</taxon>
        <taxon>Agaricomycotina</taxon>
        <taxon>Agaricomycetes</taxon>
        <taxon>Hymenochaetales</taxon>
        <taxon>Rickenellaceae</taxon>
        <taxon>Rickenella</taxon>
    </lineage>
</organism>
<evidence type="ECO:0000256" key="1">
    <source>
        <dbReference type="SAM" id="MobiDB-lite"/>
    </source>
</evidence>
<proteinExistence type="predicted"/>
<accession>A0A4Y7QA57</accession>